<evidence type="ECO:0000256" key="6">
    <source>
        <dbReference type="ARBA" id="ARBA00022835"/>
    </source>
</evidence>
<dbReference type="GO" id="GO:0071042">
    <property type="term" value="P:nuclear polyadenylation-dependent mRNA catabolic process"/>
    <property type="evidence" value="ECO:0007669"/>
    <property type="project" value="EnsemblFungi"/>
</dbReference>
<dbReference type="GO" id="GO:0000177">
    <property type="term" value="C:cytoplasmic exosome (RNase complex)"/>
    <property type="evidence" value="ECO:0007669"/>
    <property type="project" value="EnsemblFungi"/>
</dbReference>
<dbReference type="GO" id="GO:0034476">
    <property type="term" value="P:U5 snRNA 3'-end processing"/>
    <property type="evidence" value="ECO:0007669"/>
    <property type="project" value="TreeGrafter"/>
</dbReference>
<sequence length="366" mass="39719">MLKQVAFPPEVLARIAPDISLQRHLSIGLRPNLRNFTEFKPLEIADGTAFKNSNPNVVGSSVIKSGSTTVMNVITLGIVDNSVQVDAQGPYSSVYPVIEILRGRSGEPTDEDMILAQSIHETILHSKIIPSGSLEIKNVGIQVTEDEKSRIIYPDLHPEEYSLVRNPSAVTHAGSKSYSFVLLSNIKIFSKSVSTSSLFDLCHLSTINALSSISLPRVYIGESDAHTASASIARSRRSNKRSLISTQSDSNLTIDTSTELQSPLKLELTDAMDVDSKGQFDHSGISSNFGLVTIPGDDENQAKTVLLADLEGEAEETSIFSRISVIANKSDRLKRISLINGDGGISLEALKKSIEIAKLRAREFEA</sequence>
<dbReference type="PANTHER" id="PTHR11097:SF9">
    <property type="entry name" value="EXOSOME COMPLEX COMPONENT RRP43"/>
    <property type="match status" value="1"/>
</dbReference>
<dbReference type="Gene3D" id="3.30.230.70">
    <property type="entry name" value="GHMP Kinase, N-terminal domain"/>
    <property type="match status" value="1"/>
</dbReference>
<evidence type="ECO:0000313" key="12">
    <source>
        <dbReference type="Proteomes" id="UP000094285"/>
    </source>
</evidence>
<keyword evidence="4" id="KW-0963">Cytoplasm</keyword>
<proteinExistence type="inferred from homology"/>
<dbReference type="InterPro" id="IPR027408">
    <property type="entry name" value="PNPase/RNase_PH_dom_sf"/>
</dbReference>
<dbReference type="OrthoDB" id="45882at2759"/>
<dbReference type="EMBL" id="KV453910">
    <property type="protein sequence ID" value="ODV81037.1"/>
    <property type="molecule type" value="Genomic_DNA"/>
</dbReference>
<evidence type="ECO:0000256" key="3">
    <source>
        <dbReference type="ARBA" id="ARBA00006678"/>
    </source>
</evidence>
<comment type="subcellular location">
    <subcellularLocation>
        <location evidence="1">Cytoplasm</location>
    </subcellularLocation>
    <subcellularLocation>
        <location evidence="2">Nucleus</location>
        <location evidence="2">Nucleolus</location>
    </subcellularLocation>
</comment>
<evidence type="ECO:0000256" key="5">
    <source>
        <dbReference type="ARBA" id="ARBA00022552"/>
    </source>
</evidence>
<keyword evidence="12" id="KW-1185">Reference proteome</keyword>
<dbReference type="GO" id="GO:0071038">
    <property type="term" value="P:TRAMP-dependent tRNA surveillance pathway"/>
    <property type="evidence" value="ECO:0007669"/>
    <property type="project" value="EnsemblFungi"/>
</dbReference>
<dbReference type="GO" id="GO:0035925">
    <property type="term" value="F:mRNA 3'-UTR AU-rich region binding"/>
    <property type="evidence" value="ECO:0007669"/>
    <property type="project" value="TreeGrafter"/>
</dbReference>
<evidence type="ECO:0000259" key="10">
    <source>
        <dbReference type="Pfam" id="PF01138"/>
    </source>
</evidence>
<keyword evidence="7" id="KW-0694">RNA-binding</keyword>
<evidence type="ECO:0000256" key="1">
    <source>
        <dbReference type="ARBA" id="ARBA00004496"/>
    </source>
</evidence>
<dbReference type="Proteomes" id="UP000094285">
    <property type="component" value="Unassembled WGS sequence"/>
</dbReference>
<evidence type="ECO:0000256" key="2">
    <source>
        <dbReference type="ARBA" id="ARBA00004604"/>
    </source>
</evidence>
<keyword evidence="8" id="KW-0539">Nucleus</keyword>
<dbReference type="STRING" id="984487.A0A1E4SNP0"/>
<dbReference type="GO" id="GO:0034475">
    <property type="term" value="P:U4 snRNA 3'-end processing"/>
    <property type="evidence" value="ECO:0007669"/>
    <property type="project" value="TreeGrafter"/>
</dbReference>
<dbReference type="PANTHER" id="PTHR11097">
    <property type="entry name" value="EXOSOME COMPLEX EXONUCLEASE RIBOSOMAL RNA PROCESSING PROTEIN"/>
    <property type="match status" value="1"/>
</dbReference>
<evidence type="ECO:0000313" key="11">
    <source>
        <dbReference type="EMBL" id="ODV81037.1"/>
    </source>
</evidence>
<dbReference type="GO" id="GO:0005654">
    <property type="term" value="C:nucleoplasm"/>
    <property type="evidence" value="ECO:0007669"/>
    <property type="project" value="EnsemblFungi"/>
</dbReference>
<evidence type="ECO:0000256" key="4">
    <source>
        <dbReference type="ARBA" id="ARBA00022490"/>
    </source>
</evidence>
<dbReference type="InterPro" id="IPR020568">
    <property type="entry name" value="Ribosomal_Su5_D2-typ_SF"/>
</dbReference>
<evidence type="ECO:0000256" key="8">
    <source>
        <dbReference type="ARBA" id="ARBA00023242"/>
    </source>
</evidence>
<dbReference type="InterPro" id="IPR001247">
    <property type="entry name" value="ExoRNase_PH_dom1"/>
</dbReference>
<dbReference type="GO" id="GO:0071035">
    <property type="term" value="P:nuclear polyadenylation-dependent rRNA catabolic process"/>
    <property type="evidence" value="ECO:0007669"/>
    <property type="project" value="EnsemblFungi"/>
</dbReference>
<keyword evidence="6" id="KW-0271">Exosome</keyword>
<dbReference type="GO" id="GO:0005730">
    <property type="term" value="C:nucleolus"/>
    <property type="evidence" value="ECO:0007669"/>
    <property type="project" value="UniProtKB-SubCell"/>
</dbReference>
<feature type="domain" description="Exoribonuclease phosphorolytic" evidence="10">
    <location>
        <begin position="38"/>
        <end position="215"/>
    </location>
</feature>
<gene>
    <name evidence="11" type="ORF">CANTADRAFT_25316</name>
</gene>
<dbReference type="GO" id="GO:0071028">
    <property type="term" value="P:nuclear mRNA surveillance"/>
    <property type="evidence" value="ECO:0007669"/>
    <property type="project" value="TreeGrafter"/>
</dbReference>
<dbReference type="GO" id="GO:0016075">
    <property type="term" value="P:rRNA catabolic process"/>
    <property type="evidence" value="ECO:0007669"/>
    <property type="project" value="TreeGrafter"/>
</dbReference>
<dbReference type="InterPro" id="IPR050590">
    <property type="entry name" value="Exosome_comp_Rrp42_subfam"/>
</dbReference>
<dbReference type="SUPFAM" id="SSF54211">
    <property type="entry name" value="Ribosomal protein S5 domain 2-like"/>
    <property type="match status" value="1"/>
</dbReference>
<keyword evidence="5" id="KW-0698">rRNA processing</keyword>
<dbReference type="Pfam" id="PF01138">
    <property type="entry name" value="RNase_PH"/>
    <property type="match status" value="1"/>
</dbReference>
<protein>
    <recommendedName>
        <fullName evidence="9">Ribosomal RNA-processing protein 43</fullName>
    </recommendedName>
</protein>
<comment type="similarity">
    <text evidence="3">Belongs to the RNase PH family.</text>
</comment>
<dbReference type="GeneID" id="30981517"/>
<evidence type="ECO:0000256" key="9">
    <source>
        <dbReference type="ARBA" id="ARBA00030617"/>
    </source>
</evidence>
<dbReference type="GO" id="GO:0034473">
    <property type="term" value="P:U1 snRNA 3'-end processing"/>
    <property type="evidence" value="ECO:0007669"/>
    <property type="project" value="TreeGrafter"/>
</dbReference>
<reference evidence="12" key="1">
    <citation type="submission" date="2016-05" db="EMBL/GenBank/DDBJ databases">
        <title>Comparative genomics of biotechnologically important yeasts.</title>
        <authorList>
            <consortium name="DOE Joint Genome Institute"/>
            <person name="Riley R."/>
            <person name="Haridas S."/>
            <person name="Wolfe K.H."/>
            <person name="Lopes M.R."/>
            <person name="Hittinger C.T."/>
            <person name="Goker M."/>
            <person name="Salamov A."/>
            <person name="Wisecaver J."/>
            <person name="Long T.M."/>
            <person name="Aerts A.L."/>
            <person name="Barry K."/>
            <person name="Choi C."/>
            <person name="Clum A."/>
            <person name="Coughlan A.Y."/>
            <person name="Deshpande S."/>
            <person name="Douglass A.P."/>
            <person name="Hanson S.J."/>
            <person name="Klenk H.-P."/>
            <person name="Labutti K."/>
            <person name="Lapidus A."/>
            <person name="Lindquist E."/>
            <person name="Lipzen A."/>
            <person name="Meier-Kolthoff J.P."/>
            <person name="Ohm R.A."/>
            <person name="Otillar R.P."/>
            <person name="Pangilinan J."/>
            <person name="Peng Y."/>
            <person name="Rokas A."/>
            <person name="Rosa C.A."/>
            <person name="Scheuner C."/>
            <person name="Sibirny A.A."/>
            <person name="Slot J.C."/>
            <person name="Stielow J.B."/>
            <person name="Sun H."/>
            <person name="Kurtzman C.P."/>
            <person name="Blackwell M."/>
            <person name="Grigoriev I.V."/>
            <person name="Jeffries T.W."/>
        </authorList>
    </citation>
    <scope>NUCLEOTIDE SEQUENCE [LARGE SCALE GENOMIC DNA]</scope>
    <source>
        <strain evidence="12">NRRL Y-17324</strain>
    </source>
</reference>
<organism evidence="11 12">
    <name type="scientific">Suhomyces tanzawaensis NRRL Y-17324</name>
    <dbReference type="NCBI Taxonomy" id="984487"/>
    <lineage>
        <taxon>Eukaryota</taxon>
        <taxon>Fungi</taxon>
        <taxon>Dikarya</taxon>
        <taxon>Ascomycota</taxon>
        <taxon>Saccharomycotina</taxon>
        <taxon>Pichiomycetes</taxon>
        <taxon>Debaryomycetaceae</taxon>
        <taxon>Suhomyces</taxon>
    </lineage>
</organism>
<dbReference type="GO" id="GO:0000176">
    <property type="term" value="C:nuclear exosome (RNase complex)"/>
    <property type="evidence" value="ECO:0007669"/>
    <property type="project" value="EnsemblFungi"/>
</dbReference>
<dbReference type="GO" id="GO:0000467">
    <property type="term" value="P:exonucleolytic trimming to generate mature 3'-end of 5.8S rRNA from tricistronic rRNA transcript (SSU-rRNA, 5.8S rRNA, LSU-rRNA)"/>
    <property type="evidence" value="ECO:0007669"/>
    <property type="project" value="EnsemblFungi"/>
</dbReference>
<evidence type="ECO:0000256" key="7">
    <source>
        <dbReference type="ARBA" id="ARBA00022884"/>
    </source>
</evidence>
<dbReference type="AlphaFoldDB" id="A0A1E4SNP0"/>
<dbReference type="GO" id="GO:0006397">
    <property type="term" value="P:mRNA processing"/>
    <property type="evidence" value="ECO:0007669"/>
    <property type="project" value="EnsemblFungi"/>
</dbReference>
<dbReference type="RefSeq" id="XP_020066159.1">
    <property type="nucleotide sequence ID" value="XM_020207380.1"/>
</dbReference>
<accession>A0A1E4SNP0</accession>
<name>A0A1E4SNP0_9ASCO</name>